<evidence type="ECO:0000256" key="6">
    <source>
        <dbReference type="ARBA" id="ARBA00022989"/>
    </source>
</evidence>
<reference evidence="10" key="1">
    <citation type="submission" date="2020-05" db="EMBL/GenBank/DDBJ databases">
        <authorList>
            <person name="Chiriac C."/>
            <person name="Salcher M."/>
            <person name="Ghai R."/>
            <person name="Kavagutti S V."/>
        </authorList>
    </citation>
    <scope>NUCLEOTIDE SEQUENCE</scope>
</reference>
<dbReference type="InterPro" id="IPR010065">
    <property type="entry name" value="AA_ABC_transptr_permease_3TM"/>
</dbReference>
<dbReference type="InterPro" id="IPR043429">
    <property type="entry name" value="ArtM/GltK/GlnP/TcyL/YhdX-like"/>
</dbReference>
<dbReference type="GO" id="GO:0043190">
    <property type="term" value="C:ATP-binding cassette (ABC) transporter complex"/>
    <property type="evidence" value="ECO:0007669"/>
    <property type="project" value="InterPro"/>
</dbReference>
<evidence type="ECO:0000256" key="7">
    <source>
        <dbReference type="ARBA" id="ARBA00023136"/>
    </source>
</evidence>
<evidence type="ECO:0000313" key="10">
    <source>
        <dbReference type="EMBL" id="CAB4772357.1"/>
    </source>
</evidence>
<keyword evidence="7 8" id="KW-0472">Membrane</keyword>
<dbReference type="InterPro" id="IPR000515">
    <property type="entry name" value="MetI-like"/>
</dbReference>
<protein>
    <submittedName>
        <fullName evidence="10">Unannotated protein</fullName>
    </submittedName>
</protein>
<feature type="transmembrane region" description="Helical" evidence="8">
    <location>
        <begin position="81"/>
        <end position="103"/>
    </location>
</feature>
<keyword evidence="4 8" id="KW-0812">Transmembrane</keyword>
<dbReference type="SUPFAM" id="SSF161098">
    <property type="entry name" value="MetI-like"/>
    <property type="match status" value="1"/>
</dbReference>
<evidence type="ECO:0000256" key="3">
    <source>
        <dbReference type="ARBA" id="ARBA00022475"/>
    </source>
</evidence>
<feature type="transmembrane region" description="Helical" evidence="8">
    <location>
        <begin position="186"/>
        <end position="208"/>
    </location>
</feature>
<sequence>MDKMTWADLIDFLPTLLHGLAYSLGISAVVIVFSIIAGVCVAFMRVSRYRSVRGPVLAYVEFIRCTPALVQLYYIFYVLPIFGLTLEALTAGIVGFTIIYTAYLSEVFRAAINSVAKTQIEAAISLGMSNQQARRLVIIPQAARVALPPTVNYLLSLIKDTSLLSIITIQEIMFRGLILASQTFKYFTILTEVAFLYFCVCFPLTILARRLEAKFERELGYGKSNGEKKKNFFAVGPWGASKS</sequence>
<dbReference type="AlphaFoldDB" id="A0A6J6VPA8"/>
<keyword evidence="5" id="KW-0029">Amino-acid transport</keyword>
<comment type="subcellular location">
    <subcellularLocation>
        <location evidence="1">Cell membrane</location>
        <topology evidence="1">Multi-pass membrane protein</topology>
    </subcellularLocation>
</comment>
<organism evidence="10">
    <name type="scientific">freshwater metagenome</name>
    <dbReference type="NCBI Taxonomy" id="449393"/>
    <lineage>
        <taxon>unclassified sequences</taxon>
        <taxon>metagenomes</taxon>
        <taxon>ecological metagenomes</taxon>
    </lineage>
</organism>
<evidence type="ECO:0000256" key="5">
    <source>
        <dbReference type="ARBA" id="ARBA00022970"/>
    </source>
</evidence>
<dbReference type="InterPro" id="IPR035906">
    <property type="entry name" value="MetI-like_sf"/>
</dbReference>
<dbReference type="Gene3D" id="1.10.3720.10">
    <property type="entry name" value="MetI-like"/>
    <property type="match status" value="1"/>
</dbReference>
<dbReference type="GO" id="GO:0006865">
    <property type="term" value="P:amino acid transport"/>
    <property type="evidence" value="ECO:0007669"/>
    <property type="project" value="UniProtKB-KW"/>
</dbReference>
<evidence type="ECO:0000259" key="9">
    <source>
        <dbReference type="PROSITE" id="PS50928"/>
    </source>
</evidence>
<evidence type="ECO:0000256" key="1">
    <source>
        <dbReference type="ARBA" id="ARBA00004651"/>
    </source>
</evidence>
<feature type="domain" description="ABC transmembrane type-1" evidence="9">
    <location>
        <begin position="20"/>
        <end position="208"/>
    </location>
</feature>
<dbReference type="GO" id="GO:0022857">
    <property type="term" value="F:transmembrane transporter activity"/>
    <property type="evidence" value="ECO:0007669"/>
    <property type="project" value="InterPro"/>
</dbReference>
<keyword evidence="3" id="KW-1003">Cell membrane</keyword>
<dbReference type="PANTHER" id="PTHR30614">
    <property type="entry name" value="MEMBRANE COMPONENT OF AMINO ACID ABC TRANSPORTER"/>
    <property type="match status" value="1"/>
</dbReference>
<dbReference type="Pfam" id="PF00528">
    <property type="entry name" value="BPD_transp_1"/>
    <property type="match status" value="1"/>
</dbReference>
<proteinExistence type="predicted"/>
<gene>
    <name evidence="10" type="ORF">UFOPK2928_00230</name>
    <name evidence="11" type="ORF">UFOPK4010_00450</name>
</gene>
<feature type="transmembrane region" description="Helical" evidence="8">
    <location>
        <begin position="20"/>
        <end position="44"/>
    </location>
</feature>
<evidence type="ECO:0000313" key="11">
    <source>
        <dbReference type="EMBL" id="CAB4988609.1"/>
    </source>
</evidence>
<dbReference type="EMBL" id="CAEZZY010000013">
    <property type="protein sequence ID" value="CAB4772357.1"/>
    <property type="molecule type" value="Genomic_DNA"/>
</dbReference>
<dbReference type="NCBIfam" id="TIGR01726">
    <property type="entry name" value="HEQRo_perm_3TM"/>
    <property type="match status" value="1"/>
</dbReference>
<dbReference type="EMBL" id="CAFBOU010000024">
    <property type="protein sequence ID" value="CAB4988609.1"/>
    <property type="molecule type" value="Genomic_DNA"/>
</dbReference>
<name>A0A6J6VPA8_9ZZZZ</name>
<accession>A0A6J6VPA8</accession>
<dbReference type="PANTHER" id="PTHR30614:SF0">
    <property type="entry name" value="L-CYSTINE TRANSPORT SYSTEM PERMEASE PROTEIN TCYL"/>
    <property type="match status" value="1"/>
</dbReference>
<keyword evidence="6 8" id="KW-1133">Transmembrane helix</keyword>
<keyword evidence="2" id="KW-0813">Transport</keyword>
<dbReference type="CDD" id="cd06261">
    <property type="entry name" value="TM_PBP2"/>
    <property type="match status" value="1"/>
</dbReference>
<evidence type="ECO:0000256" key="8">
    <source>
        <dbReference type="SAM" id="Phobius"/>
    </source>
</evidence>
<dbReference type="PROSITE" id="PS50928">
    <property type="entry name" value="ABC_TM1"/>
    <property type="match status" value="1"/>
</dbReference>
<evidence type="ECO:0000256" key="4">
    <source>
        <dbReference type="ARBA" id="ARBA00022692"/>
    </source>
</evidence>
<evidence type="ECO:0000256" key="2">
    <source>
        <dbReference type="ARBA" id="ARBA00022448"/>
    </source>
</evidence>